<dbReference type="AlphaFoldDB" id="A0A318T6E9"/>
<feature type="transmembrane region" description="Helical" evidence="6">
    <location>
        <begin position="267"/>
        <end position="288"/>
    </location>
</feature>
<dbReference type="Proteomes" id="UP000247454">
    <property type="component" value="Unassembled WGS sequence"/>
</dbReference>
<feature type="transmembrane region" description="Helical" evidence="6">
    <location>
        <begin position="177"/>
        <end position="200"/>
    </location>
</feature>
<reference evidence="8 9" key="1">
    <citation type="submission" date="2018-06" db="EMBL/GenBank/DDBJ databases">
        <title>Genomic Encyclopedia of Type Strains, Phase III (KMG-III): the genomes of soil and plant-associated and newly described type strains.</title>
        <authorList>
            <person name="Whitman W."/>
        </authorList>
    </citation>
    <scope>NUCLEOTIDE SEQUENCE [LARGE SCALE GENOMIC DNA]</scope>
    <source>
        <strain evidence="8 9">ORS 1419</strain>
    </source>
</reference>
<evidence type="ECO:0000256" key="1">
    <source>
        <dbReference type="ARBA" id="ARBA00004141"/>
    </source>
</evidence>
<feature type="transmembrane region" description="Helical" evidence="6">
    <location>
        <begin position="47"/>
        <end position="66"/>
    </location>
</feature>
<dbReference type="PANTHER" id="PTHR32322:SF2">
    <property type="entry name" value="EAMA DOMAIN-CONTAINING PROTEIN"/>
    <property type="match status" value="1"/>
</dbReference>
<sequence>MSNPLSVIDANPPRILPPLALVLAMLSIACGASFAKSLFPEVGAEGATALRLSIGALLLVPILRPWRVSFRSNAWQPVVIYGLMLGGMNVFFYLSIQTLPLGVALAIEFTGPLAVAIAASRRSIDFLWIGLAMIGLVLLLPLRSMNANLDPIGIAFALCAGACWAAYIIYGGIAGRLYGISAASIGLIVASAAMLPIGIAKAGFSLFTPSVLALGLLVAILSSAIPYTLEMFALRHLPRKTFGTLTSAEPAVAALVGLALLHEALPVLQWIGIISISLASVGAALTAMQE</sequence>
<keyword evidence="4 6" id="KW-1133">Transmembrane helix</keyword>
<feature type="domain" description="EamA" evidence="7">
    <location>
        <begin position="152"/>
        <end position="280"/>
    </location>
</feature>
<dbReference type="GO" id="GO:0016020">
    <property type="term" value="C:membrane"/>
    <property type="evidence" value="ECO:0007669"/>
    <property type="project" value="UniProtKB-SubCell"/>
</dbReference>
<comment type="similarity">
    <text evidence="2">Belongs to the EamA transporter family.</text>
</comment>
<accession>A0A318T6E9</accession>
<protein>
    <submittedName>
        <fullName evidence="8">Inner membrane transporter RhtA</fullName>
    </submittedName>
</protein>
<evidence type="ECO:0000256" key="2">
    <source>
        <dbReference type="ARBA" id="ARBA00007362"/>
    </source>
</evidence>
<feature type="transmembrane region" description="Helical" evidence="6">
    <location>
        <begin position="151"/>
        <end position="170"/>
    </location>
</feature>
<evidence type="ECO:0000313" key="8">
    <source>
        <dbReference type="EMBL" id="PYE88912.1"/>
    </source>
</evidence>
<keyword evidence="9" id="KW-1185">Reference proteome</keyword>
<keyword evidence="5 6" id="KW-0472">Membrane</keyword>
<proteinExistence type="inferred from homology"/>
<dbReference type="SUPFAM" id="SSF103481">
    <property type="entry name" value="Multidrug resistance efflux transporter EmrE"/>
    <property type="match status" value="2"/>
</dbReference>
<feature type="transmembrane region" description="Helical" evidence="6">
    <location>
        <begin position="206"/>
        <end position="229"/>
    </location>
</feature>
<keyword evidence="3 6" id="KW-0812">Transmembrane</keyword>
<dbReference type="PANTHER" id="PTHR32322">
    <property type="entry name" value="INNER MEMBRANE TRANSPORTER"/>
    <property type="match status" value="1"/>
</dbReference>
<evidence type="ECO:0000256" key="4">
    <source>
        <dbReference type="ARBA" id="ARBA00022989"/>
    </source>
</evidence>
<evidence type="ECO:0000256" key="6">
    <source>
        <dbReference type="SAM" id="Phobius"/>
    </source>
</evidence>
<dbReference type="InterPro" id="IPR037185">
    <property type="entry name" value="EmrE-like"/>
</dbReference>
<dbReference type="EMBL" id="QJTF01000005">
    <property type="protein sequence ID" value="PYE88912.1"/>
    <property type="molecule type" value="Genomic_DNA"/>
</dbReference>
<feature type="transmembrane region" description="Helical" evidence="6">
    <location>
        <begin position="102"/>
        <end position="119"/>
    </location>
</feature>
<evidence type="ECO:0000256" key="5">
    <source>
        <dbReference type="ARBA" id="ARBA00023136"/>
    </source>
</evidence>
<dbReference type="Pfam" id="PF00892">
    <property type="entry name" value="EamA"/>
    <property type="match status" value="1"/>
</dbReference>
<dbReference type="InterPro" id="IPR000620">
    <property type="entry name" value="EamA_dom"/>
</dbReference>
<feature type="transmembrane region" description="Helical" evidence="6">
    <location>
        <begin position="126"/>
        <end position="145"/>
    </location>
</feature>
<comment type="subcellular location">
    <subcellularLocation>
        <location evidence="1">Membrane</location>
        <topology evidence="1">Multi-pass membrane protein</topology>
    </subcellularLocation>
</comment>
<name>A0A318T6E9_9HYPH</name>
<comment type="caution">
    <text evidence="8">The sequence shown here is derived from an EMBL/GenBank/DDBJ whole genome shotgun (WGS) entry which is preliminary data.</text>
</comment>
<dbReference type="InterPro" id="IPR050638">
    <property type="entry name" value="AA-Vitamin_Transporters"/>
</dbReference>
<evidence type="ECO:0000313" key="9">
    <source>
        <dbReference type="Proteomes" id="UP000247454"/>
    </source>
</evidence>
<evidence type="ECO:0000259" key="7">
    <source>
        <dbReference type="Pfam" id="PF00892"/>
    </source>
</evidence>
<evidence type="ECO:0000256" key="3">
    <source>
        <dbReference type="ARBA" id="ARBA00022692"/>
    </source>
</evidence>
<gene>
    <name evidence="8" type="ORF">C7477_10511</name>
</gene>
<feature type="transmembrane region" description="Helical" evidence="6">
    <location>
        <begin position="78"/>
        <end position="96"/>
    </location>
</feature>
<organism evidence="8 9">
    <name type="scientific">Phyllobacterium leguminum</name>
    <dbReference type="NCBI Taxonomy" id="314237"/>
    <lineage>
        <taxon>Bacteria</taxon>
        <taxon>Pseudomonadati</taxon>
        <taxon>Pseudomonadota</taxon>
        <taxon>Alphaproteobacteria</taxon>
        <taxon>Hyphomicrobiales</taxon>
        <taxon>Phyllobacteriaceae</taxon>
        <taxon>Phyllobacterium</taxon>
    </lineage>
</organism>